<dbReference type="PANTHER" id="PTHR37938">
    <property type="entry name" value="BLL0215 PROTEIN"/>
    <property type="match status" value="1"/>
</dbReference>
<feature type="region of interest" description="Disordered" evidence="1">
    <location>
        <begin position="174"/>
        <end position="313"/>
    </location>
</feature>
<dbReference type="PANTHER" id="PTHR37938:SF1">
    <property type="entry name" value="BLL0215 PROTEIN"/>
    <property type="match status" value="1"/>
</dbReference>
<dbReference type="RefSeq" id="WP_111251637.1">
    <property type="nucleotide sequence ID" value="NZ_QKWH01000011.1"/>
</dbReference>
<gene>
    <name evidence="3" type="ORF">DNL40_12755</name>
</gene>
<feature type="compositionally biased region" description="Basic and acidic residues" evidence="1">
    <location>
        <begin position="280"/>
        <end position="291"/>
    </location>
</feature>
<feature type="compositionally biased region" description="Pro residues" evidence="1">
    <location>
        <begin position="292"/>
        <end position="313"/>
    </location>
</feature>
<accession>A0A2W5WNF9</accession>
<evidence type="ECO:0000313" key="3">
    <source>
        <dbReference type="EMBL" id="PZR52293.1"/>
    </source>
</evidence>
<protein>
    <submittedName>
        <fullName evidence="3">PH domain-containing protein</fullName>
    </submittedName>
</protein>
<evidence type="ECO:0000259" key="2">
    <source>
        <dbReference type="Pfam" id="PF03703"/>
    </source>
</evidence>
<dbReference type="EMBL" id="QKWH01000011">
    <property type="protein sequence ID" value="PZR52293.1"/>
    <property type="molecule type" value="Genomic_DNA"/>
</dbReference>
<feature type="compositionally biased region" description="Low complexity" evidence="1">
    <location>
        <begin position="192"/>
        <end position="207"/>
    </location>
</feature>
<feature type="domain" description="YdbS-like PH" evidence="2">
    <location>
        <begin position="86"/>
        <end position="158"/>
    </location>
</feature>
<sequence>MLPEPRVPALGNPDLRRYVLDSEEVVLATRKHWASLLEPVATTVAAFLVVGSIVAAVPPGLQEAAGWLWVAWFVALGRLAFKWLEWRHVWFVATDKRLLLLYGLVIHKVAMMPLRKVTDMGYSRTPVGQVLGYGRFVMESAGQDQALRQVDYVPRPDATYRTLCAEIFLPSGSDVHDDGTPVEQSAPPPRQQTPRSRPLQRAVQAPARPAPAPRDGARSVVVVPGRARREGPRPTTQHIAVPPPPPAPPGHDDEAPIVGPRPADARSVDPRPASPPADQHLADEHLADEHPSTPPEQPGWTTPPPWAPRPPRD</sequence>
<comment type="caution">
    <text evidence="3">The sequence shown here is derived from an EMBL/GenBank/DDBJ whole genome shotgun (WGS) entry which is preliminary data.</text>
</comment>
<evidence type="ECO:0000256" key="1">
    <source>
        <dbReference type="SAM" id="MobiDB-lite"/>
    </source>
</evidence>
<dbReference type="InterPro" id="IPR005182">
    <property type="entry name" value="YdbS-like_PH"/>
</dbReference>
<name>A0A2W5WNF9_9MICO</name>
<proteinExistence type="predicted"/>
<reference evidence="3 4" key="1">
    <citation type="submission" date="2018-06" db="EMBL/GenBank/DDBJ databases">
        <title>Whole genome sequencing of a novel hydrocarbon degrading bacterial strain, PW21 isolated from oil contaminated produced water sample.</title>
        <authorList>
            <person name="Nagkirti P."/>
            <person name="Shaikh A."/>
            <person name="Gowdaman V."/>
            <person name="Engineer A.E."/>
            <person name="Dagar S."/>
            <person name="Dhakephalkar P.K."/>
        </authorList>
    </citation>
    <scope>NUCLEOTIDE SEQUENCE [LARGE SCALE GENOMIC DNA]</scope>
    <source>
        <strain evidence="3 4">PW21</strain>
    </source>
</reference>
<evidence type="ECO:0000313" key="4">
    <source>
        <dbReference type="Proteomes" id="UP000248783"/>
    </source>
</evidence>
<dbReference type="Pfam" id="PF03703">
    <property type="entry name" value="bPH_2"/>
    <property type="match status" value="1"/>
</dbReference>
<keyword evidence="4" id="KW-1185">Reference proteome</keyword>
<dbReference type="Proteomes" id="UP000248783">
    <property type="component" value="Unassembled WGS sequence"/>
</dbReference>
<organism evidence="3 4">
    <name type="scientific">Xylanimonas oleitrophica</name>
    <dbReference type="NCBI Taxonomy" id="2607479"/>
    <lineage>
        <taxon>Bacteria</taxon>
        <taxon>Bacillati</taxon>
        <taxon>Actinomycetota</taxon>
        <taxon>Actinomycetes</taxon>
        <taxon>Micrococcales</taxon>
        <taxon>Promicromonosporaceae</taxon>
        <taxon>Xylanimonas</taxon>
    </lineage>
</organism>
<dbReference type="AlphaFoldDB" id="A0A2W5WNF9"/>